<evidence type="ECO:0000313" key="2">
    <source>
        <dbReference type="EMBL" id="AMJ52398.1"/>
    </source>
</evidence>
<dbReference type="AlphaFoldDB" id="A0A140D085"/>
<protein>
    <submittedName>
        <fullName evidence="2">Uncharacterized protein</fullName>
    </submittedName>
</protein>
<keyword evidence="1" id="KW-0732">Signal</keyword>
<accession>A0A140D085</accession>
<reference evidence="2" key="1">
    <citation type="journal article" date="2016" name="BMC Genomics">
        <title>The effector candidate repertoire of the arbuscular mycorrhizal fungus Rhizophagus clarus.</title>
        <authorList>
            <person name="Sedzielewska Toro K."/>
            <person name="Brachmann A."/>
        </authorList>
    </citation>
    <scope>NUCLEOTIDE SEQUENCE</scope>
    <source>
        <strain evidence="2">MUCL46238</strain>
    </source>
</reference>
<feature type="signal peptide" evidence="1">
    <location>
        <begin position="1"/>
        <end position="22"/>
    </location>
</feature>
<proteinExistence type="predicted"/>
<feature type="chain" id="PRO_5007301822" evidence="1">
    <location>
        <begin position="23"/>
        <end position="64"/>
    </location>
</feature>
<sequence length="64" mass="7098">MQYNLILFFLALLTVFSFGVSAKENDESISSRSPGGGDNYGYGHDSYGYGHDGYDSYGHKLSKY</sequence>
<name>A0A140D085_9GLOM</name>
<organism evidence="2">
    <name type="scientific">Rhizophagus clarus</name>
    <dbReference type="NCBI Taxonomy" id="94130"/>
    <lineage>
        <taxon>Eukaryota</taxon>
        <taxon>Fungi</taxon>
        <taxon>Fungi incertae sedis</taxon>
        <taxon>Mucoromycota</taxon>
        <taxon>Glomeromycotina</taxon>
        <taxon>Glomeromycetes</taxon>
        <taxon>Glomerales</taxon>
        <taxon>Glomeraceae</taxon>
        <taxon>Rhizophagus</taxon>
    </lineage>
</organism>
<dbReference type="EMBL" id="KU305760">
    <property type="protein sequence ID" value="AMJ52398.1"/>
    <property type="molecule type" value="Genomic_DNA"/>
</dbReference>
<evidence type="ECO:0000256" key="1">
    <source>
        <dbReference type="SAM" id="SignalP"/>
    </source>
</evidence>